<gene>
    <name evidence="2" type="ORF">LCGC14_3056810</name>
</gene>
<organism evidence="2">
    <name type="scientific">marine sediment metagenome</name>
    <dbReference type="NCBI Taxonomy" id="412755"/>
    <lineage>
        <taxon>unclassified sequences</taxon>
        <taxon>metagenomes</taxon>
        <taxon>ecological metagenomes</taxon>
    </lineage>
</organism>
<comment type="caution">
    <text evidence="2">The sequence shown here is derived from an EMBL/GenBank/DDBJ whole genome shotgun (WGS) entry which is preliminary data.</text>
</comment>
<reference evidence="2" key="1">
    <citation type="journal article" date="2015" name="Nature">
        <title>Complex archaea that bridge the gap between prokaryotes and eukaryotes.</title>
        <authorList>
            <person name="Spang A."/>
            <person name="Saw J.H."/>
            <person name="Jorgensen S.L."/>
            <person name="Zaremba-Niedzwiedzka K."/>
            <person name="Martijn J."/>
            <person name="Lind A.E."/>
            <person name="van Eijk R."/>
            <person name="Schleper C."/>
            <person name="Guy L."/>
            <person name="Ettema T.J."/>
        </authorList>
    </citation>
    <scope>NUCLEOTIDE SEQUENCE</scope>
</reference>
<protein>
    <recommendedName>
        <fullName evidence="1">DNA-binding phage zinc finger domain-containing protein</fullName>
    </recommendedName>
</protein>
<dbReference type="AlphaFoldDB" id="A0A0F8X8C0"/>
<name>A0A0F8X8C0_9ZZZZ</name>
<dbReference type="InterPro" id="IPR056911">
    <property type="entry name" value="Phage_Znf_bind_put"/>
</dbReference>
<evidence type="ECO:0000259" key="1">
    <source>
        <dbReference type="Pfam" id="PF24623"/>
    </source>
</evidence>
<accession>A0A0F8X8C0</accession>
<dbReference type="EMBL" id="LAZR01064601">
    <property type="protein sequence ID" value="KKK57210.1"/>
    <property type="molecule type" value="Genomic_DNA"/>
</dbReference>
<proteinExistence type="predicted"/>
<feature type="non-terminal residue" evidence="2">
    <location>
        <position position="1"/>
    </location>
</feature>
<feature type="domain" description="DNA-binding phage zinc finger" evidence="1">
    <location>
        <begin position="6"/>
        <end position="35"/>
    </location>
</feature>
<evidence type="ECO:0000313" key="2">
    <source>
        <dbReference type="EMBL" id="KKK57210.1"/>
    </source>
</evidence>
<sequence>ELTSNVSCPKCKARKGRRCSHNGHVSDMPHRARFNRTNVLIQKGGTSSRDSQLAVSFVKSVLRKHNLPFNKLTIGYEADQFLVIVTHPQLGFNHVRDM</sequence>
<dbReference type="Pfam" id="PF24623">
    <property type="entry name" value="Phage_zn_bind_8"/>
    <property type="match status" value="1"/>
</dbReference>